<name>A0A0E9UB92_ANGAN</name>
<accession>A0A0E9UB92</accession>
<proteinExistence type="predicted"/>
<sequence>MTAASGRGLCWDTTVALSSS</sequence>
<evidence type="ECO:0000313" key="1">
    <source>
        <dbReference type="EMBL" id="JAH62460.1"/>
    </source>
</evidence>
<organism evidence="1">
    <name type="scientific">Anguilla anguilla</name>
    <name type="common">European freshwater eel</name>
    <name type="synonym">Muraena anguilla</name>
    <dbReference type="NCBI Taxonomy" id="7936"/>
    <lineage>
        <taxon>Eukaryota</taxon>
        <taxon>Metazoa</taxon>
        <taxon>Chordata</taxon>
        <taxon>Craniata</taxon>
        <taxon>Vertebrata</taxon>
        <taxon>Euteleostomi</taxon>
        <taxon>Actinopterygii</taxon>
        <taxon>Neopterygii</taxon>
        <taxon>Teleostei</taxon>
        <taxon>Anguilliformes</taxon>
        <taxon>Anguillidae</taxon>
        <taxon>Anguilla</taxon>
    </lineage>
</organism>
<dbReference type="EMBL" id="GBXM01046117">
    <property type="protein sequence ID" value="JAH62460.1"/>
    <property type="molecule type" value="Transcribed_RNA"/>
</dbReference>
<reference evidence="1" key="2">
    <citation type="journal article" date="2015" name="Fish Shellfish Immunol.">
        <title>Early steps in the European eel (Anguilla anguilla)-Vibrio vulnificus interaction in the gills: Role of the RtxA13 toxin.</title>
        <authorList>
            <person name="Callol A."/>
            <person name="Pajuelo D."/>
            <person name="Ebbesson L."/>
            <person name="Teles M."/>
            <person name="MacKenzie S."/>
            <person name="Amaro C."/>
        </authorList>
    </citation>
    <scope>NUCLEOTIDE SEQUENCE</scope>
</reference>
<reference evidence="1" key="1">
    <citation type="submission" date="2014-11" db="EMBL/GenBank/DDBJ databases">
        <authorList>
            <person name="Amaro Gonzalez C."/>
        </authorList>
    </citation>
    <scope>NUCLEOTIDE SEQUENCE</scope>
</reference>
<dbReference type="AlphaFoldDB" id="A0A0E9UB92"/>
<protein>
    <submittedName>
        <fullName evidence="1">Uncharacterized protein</fullName>
    </submittedName>
</protein>